<reference evidence="1 2" key="1">
    <citation type="submission" date="2018-08" db="EMBL/GenBank/DDBJ databases">
        <title>Genomic Encyclopedia of Archaeal and Bacterial Type Strains, Phase II (KMG-II): from individual species to whole genera.</title>
        <authorList>
            <person name="Goeker M."/>
        </authorList>
    </citation>
    <scope>NUCLEOTIDE SEQUENCE [LARGE SCALE GENOMIC DNA]</scope>
    <source>
        <strain evidence="1 2">DSM 45791</strain>
    </source>
</reference>
<dbReference type="AlphaFoldDB" id="A0A3E0HP25"/>
<dbReference type="OrthoDB" id="4567081at2"/>
<accession>A0A3E0HP25</accession>
<dbReference type="EMBL" id="QUNO01000005">
    <property type="protein sequence ID" value="REH48272.1"/>
    <property type="molecule type" value="Genomic_DNA"/>
</dbReference>
<gene>
    <name evidence="1" type="ORF">BCF44_105130</name>
</gene>
<name>A0A3E0HP25_9PSEU</name>
<dbReference type="RefSeq" id="WP_116175065.1">
    <property type="nucleotide sequence ID" value="NZ_CP144375.1"/>
</dbReference>
<protein>
    <submittedName>
        <fullName evidence="1">Uncharacterized protein</fullName>
    </submittedName>
</protein>
<sequence length="120" mass="12889">MQDVPWSGGRRDIPATAVRWVDDEPFPGIVLVRFGDDERHEITDKCVIFAGDLAPDSPYPTPTAVTCDVLEVDGETALVRLTWSETDAGLTEIRVPLGLNPDAGKDALPALSEGKASFPA</sequence>
<dbReference type="Proteomes" id="UP000256269">
    <property type="component" value="Unassembled WGS sequence"/>
</dbReference>
<evidence type="ECO:0000313" key="2">
    <source>
        <dbReference type="Proteomes" id="UP000256269"/>
    </source>
</evidence>
<organism evidence="1 2">
    <name type="scientific">Kutzneria buriramensis</name>
    <dbReference type="NCBI Taxonomy" id="1045776"/>
    <lineage>
        <taxon>Bacteria</taxon>
        <taxon>Bacillati</taxon>
        <taxon>Actinomycetota</taxon>
        <taxon>Actinomycetes</taxon>
        <taxon>Pseudonocardiales</taxon>
        <taxon>Pseudonocardiaceae</taxon>
        <taxon>Kutzneria</taxon>
    </lineage>
</organism>
<comment type="caution">
    <text evidence="1">The sequence shown here is derived from an EMBL/GenBank/DDBJ whole genome shotgun (WGS) entry which is preliminary data.</text>
</comment>
<keyword evidence="2" id="KW-1185">Reference proteome</keyword>
<evidence type="ECO:0000313" key="1">
    <source>
        <dbReference type="EMBL" id="REH48272.1"/>
    </source>
</evidence>
<proteinExistence type="predicted"/>